<keyword evidence="1" id="KW-0472">Membrane</keyword>
<evidence type="ECO:0000313" key="3">
    <source>
        <dbReference type="Proteomes" id="UP000029507"/>
    </source>
</evidence>
<keyword evidence="3" id="KW-1185">Reference proteome</keyword>
<reference evidence="2 3" key="1">
    <citation type="submission" date="2014-08" db="EMBL/GenBank/DDBJ databases">
        <title>Comparative genomics of the Paenibacillus odorifer group.</title>
        <authorList>
            <person name="den Bakker H.C."/>
            <person name="Tsai Y.-C."/>
            <person name="Martin N."/>
            <person name="Korlach J."/>
            <person name="Wiedmann M."/>
        </authorList>
    </citation>
    <scope>NUCLEOTIDE SEQUENCE [LARGE SCALE GENOMIC DNA]</scope>
    <source>
        <strain evidence="2 3">DSM 14472</strain>
    </source>
</reference>
<dbReference type="Proteomes" id="UP000029507">
    <property type="component" value="Chromosome"/>
</dbReference>
<sequence>MNIHQHGRGKLPAVIFTAAIAVVTALMLSIGGLSVFAEPSPIHVPGYEKSAAGGLTPAVKKQSYGIYEGLADGHTVEISVYGEPVDLQFTEALEPRLDSLEEGSRVMFIYTEQRVKGDDVVRVRKLLSIKEAAK</sequence>
<evidence type="ECO:0000313" key="2">
    <source>
        <dbReference type="EMBL" id="AIQ63827.1"/>
    </source>
</evidence>
<protein>
    <submittedName>
        <fullName evidence="2">Uncharacterized protein</fullName>
    </submittedName>
</protein>
<name>A0A089LSE8_9BACL</name>
<organism evidence="2 3">
    <name type="scientific">Paenibacillus stellifer</name>
    <dbReference type="NCBI Taxonomy" id="169760"/>
    <lineage>
        <taxon>Bacteria</taxon>
        <taxon>Bacillati</taxon>
        <taxon>Bacillota</taxon>
        <taxon>Bacilli</taxon>
        <taxon>Bacillales</taxon>
        <taxon>Paenibacillaceae</taxon>
        <taxon>Paenibacillus</taxon>
    </lineage>
</organism>
<dbReference type="OrthoDB" id="2620571at2"/>
<feature type="transmembrane region" description="Helical" evidence="1">
    <location>
        <begin position="12"/>
        <end position="37"/>
    </location>
</feature>
<proteinExistence type="predicted"/>
<gene>
    <name evidence="2" type="ORF">PSTEL_12750</name>
</gene>
<keyword evidence="1" id="KW-1133">Transmembrane helix</keyword>
<keyword evidence="1" id="KW-0812">Transmembrane</keyword>
<accession>A0A089LSE8</accession>
<dbReference type="RefSeq" id="WP_038695640.1">
    <property type="nucleotide sequence ID" value="NZ_CP009286.1"/>
</dbReference>
<dbReference type="KEGG" id="pste:PSTEL_12750"/>
<dbReference type="EMBL" id="CP009286">
    <property type="protein sequence ID" value="AIQ63827.1"/>
    <property type="molecule type" value="Genomic_DNA"/>
</dbReference>
<evidence type="ECO:0000256" key="1">
    <source>
        <dbReference type="SAM" id="Phobius"/>
    </source>
</evidence>
<dbReference type="HOGENOM" id="CLU_1894173_0_0_9"/>
<dbReference type="AlphaFoldDB" id="A0A089LSE8"/>